<dbReference type="SUPFAM" id="SSF51110">
    <property type="entry name" value="alpha-D-mannose-specific plant lectins"/>
    <property type="match status" value="1"/>
</dbReference>
<evidence type="ECO:0000256" key="14">
    <source>
        <dbReference type="ARBA" id="ARBA00023157"/>
    </source>
</evidence>
<proteinExistence type="inferred from homology"/>
<dbReference type="SUPFAM" id="SSF57414">
    <property type="entry name" value="Hairpin loop containing domain-like"/>
    <property type="match status" value="1"/>
</dbReference>
<dbReference type="SUPFAM" id="SSF56112">
    <property type="entry name" value="Protein kinase-like (PK-like)"/>
    <property type="match status" value="1"/>
</dbReference>
<dbReference type="GO" id="GO:0048544">
    <property type="term" value="P:recognition of pollen"/>
    <property type="evidence" value="ECO:0007669"/>
    <property type="project" value="InterPro"/>
</dbReference>
<dbReference type="PROSITE" id="PS50948">
    <property type="entry name" value="PAN"/>
    <property type="match status" value="1"/>
</dbReference>
<keyword evidence="6 21" id="KW-0812">Transmembrane</keyword>
<keyword evidence="9 19" id="KW-0547">Nucleotide-binding</keyword>
<dbReference type="Gene3D" id="2.90.10.10">
    <property type="entry name" value="Bulb-type lectin domain"/>
    <property type="match status" value="1"/>
</dbReference>
<dbReference type="Gene3D" id="1.10.510.10">
    <property type="entry name" value="Transferase(Phosphotransferase) domain 1"/>
    <property type="match status" value="1"/>
</dbReference>
<dbReference type="InterPro" id="IPR036426">
    <property type="entry name" value="Bulb-type_lectin_dom_sf"/>
</dbReference>
<dbReference type="PROSITE" id="PS00107">
    <property type="entry name" value="PROTEIN_KINASE_ATP"/>
    <property type="match status" value="1"/>
</dbReference>
<protein>
    <recommendedName>
        <fullName evidence="19">Receptor-like serine/threonine-protein kinase</fullName>
        <ecNumber evidence="19">2.7.11.1</ecNumber>
    </recommendedName>
</protein>
<dbReference type="PROSITE" id="PS00108">
    <property type="entry name" value="PROTEIN_KINASE_ST"/>
    <property type="match status" value="1"/>
</dbReference>
<keyword evidence="10 19" id="KW-0418">Kinase</keyword>
<evidence type="ECO:0000256" key="15">
    <source>
        <dbReference type="ARBA" id="ARBA00023170"/>
    </source>
</evidence>
<keyword evidence="15" id="KW-0675">Receptor</keyword>
<evidence type="ECO:0000256" key="11">
    <source>
        <dbReference type="ARBA" id="ARBA00022840"/>
    </source>
</evidence>
<keyword evidence="3 19" id="KW-0723">Serine/threonine-protein kinase</keyword>
<feature type="domain" description="Apple" evidence="24">
    <location>
        <begin position="357"/>
        <end position="441"/>
    </location>
</feature>
<dbReference type="CDD" id="cd00028">
    <property type="entry name" value="B_lectin"/>
    <property type="match status" value="1"/>
</dbReference>
<keyword evidence="13 21" id="KW-0472">Membrane</keyword>
<dbReference type="KEGG" id="adu:107477836"/>
<comment type="catalytic activity">
    <reaction evidence="17 19">
        <text>L-threonyl-[protein] + ATP = O-phospho-L-threonyl-[protein] + ADP + H(+)</text>
        <dbReference type="Rhea" id="RHEA:46608"/>
        <dbReference type="Rhea" id="RHEA-COMP:11060"/>
        <dbReference type="Rhea" id="RHEA-COMP:11605"/>
        <dbReference type="ChEBI" id="CHEBI:15378"/>
        <dbReference type="ChEBI" id="CHEBI:30013"/>
        <dbReference type="ChEBI" id="CHEBI:30616"/>
        <dbReference type="ChEBI" id="CHEBI:61977"/>
        <dbReference type="ChEBI" id="CHEBI:456216"/>
        <dbReference type="EC" id="2.7.11.1"/>
    </reaction>
</comment>
<dbReference type="OrthoDB" id="643280at2759"/>
<evidence type="ECO:0000259" key="23">
    <source>
        <dbReference type="PROSITE" id="PS50927"/>
    </source>
</evidence>
<keyword evidence="11 19" id="KW-0067">ATP-binding</keyword>
<keyword evidence="7" id="KW-0732">Signal</keyword>
<evidence type="ECO:0000256" key="9">
    <source>
        <dbReference type="ARBA" id="ARBA00022741"/>
    </source>
</evidence>
<dbReference type="FunFam" id="1.10.510.10:FF:000384">
    <property type="entry name" value="G-type lectin S-receptor-like serine/threonine-protein kinase"/>
    <property type="match status" value="1"/>
</dbReference>
<evidence type="ECO:0000256" key="16">
    <source>
        <dbReference type="ARBA" id="ARBA00023180"/>
    </source>
</evidence>
<dbReference type="InterPro" id="IPR011009">
    <property type="entry name" value="Kinase-like_dom_sf"/>
</dbReference>
<gene>
    <name evidence="26" type="primary">LOC107477836</name>
</gene>
<dbReference type="SMART" id="SM00108">
    <property type="entry name" value="B_lectin"/>
    <property type="match status" value="1"/>
</dbReference>
<dbReference type="GO" id="GO:0005886">
    <property type="term" value="C:plasma membrane"/>
    <property type="evidence" value="ECO:0007669"/>
    <property type="project" value="UniProtKB-SubCell"/>
</dbReference>
<dbReference type="InterPro" id="IPR024171">
    <property type="entry name" value="SRK-like_kinase"/>
</dbReference>
<dbReference type="PIRSF" id="PIRSF000641">
    <property type="entry name" value="SRK"/>
    <property type="match status" value="1"/>
</dbReference>
<evidence type="ECO:0000256" key="21">
    <source>
        <dbReference type="SAM" id="Phobius"/>
    </source>
</evidence>
<reference evidence="26" key="2">
    <citation type="submission" date="2025-08" db="UniProtKB">
        <authorList>
            <consortium name="RefSeq"/>
        </authorList>
    </citation>
    <scope>IDENTIFICATION</scope>
    <source>
        <tissue evidence="26">Whole plant</tissue>
    </source>
</reference>
<dbReference type="RefSeq" id="XP_015953397.1">
    <property type="nucleotide sequence ID" value="XM_016097911.3"/>
</dbReference>
<evidence type="ECO:0000256" key="1">
    <source>
        <dbReference type="ARBA" id="ARBA00004251"/>
    </source>
</evidence>
<dbReference type="InterPro" id="IPR003609">
    <property type="entry name" value="Pan_app"/>
</dbReference>
<name>A0A6P4CM54_ARADU</name>
<dbReference type="SMART" id="SM00220">
    <property type="entry name" value="S_TKc"/>
    <property type="match status" value="1"/>
</dbReference>
<dbReference type="InterPro" id="IPR008271">
    <property type="entry name" value="Ser/Thr_kinase_AS"/>
</dbReference>
<evidence type="ECO:0000256" key="12">
    <source>
        <dbReference type="ARBA" id="ARBA00022989"/>
    </source>
</evidence>
<dbReference type="FunFam" id="3.30.200.20:FF:000370">
    <property type="entry name" value="Receptor-like protein kinase 4"/>
    <property type="match status" value="1"/>
</dbReference>
<evidence type="ECO:0000256" key="2">
    <source>
        <dbReference type="ARBA" id="ARBA00022475"/>
    </source>
</evidence>
<keyword evidence="4" id="KW-0597">Phosphoprotein</keyword>
<evidence type="ECO:0000256" key="10">
    <source>
        <dbReference type="ARBA" id="ARBA00022777"/>
    </source>
</evidence>
<dbReference type="Proteomes" id="UP000515211">
    <property type="component" value="Chromosome 3"/>
</dbReference>
<evidence type="ECO:0000256" key="7">
    <source>
        <dbReference type="ARBA" id="ARBA00022729"/>
    </source>
</evidence>
<keyword evidence="5 19" id="KW-0808">Transferase</keyword>
<organism evidence="25 26">
    <name type="scientific">Arachis duranensis</name>
    <name type="common">Wild peanut</name>
    <dbReference type="NCBI Taxonomy" id="130453"/>
    <lineage>
        <taxon>Eukaryota</taxon>
        <taxon>Viridiplantae</taxon>
        <taxon>Streptophyta</taxon>
        <taxon>Embryophyta</taxon>
        <taxon>Tracheophyta</taxon>
        <taxon>Spermatophyta</taxon>
        <taxon>Magnoliopsida</taxon>
        <taxon>eudicotyledons</taxon>
        <taxon>Gunneridae</taxon>
        <taxon>Pentapetalae</taxon>
        <taxon>rosids</taxon>
        <taxon>fabids</taxon>
        <taxon>Fabales</taxon>
        <taxon>Fabaceae</taxon>
        <taxon>Papilionoideae</taxon>
        <taxon>50 kb inversion clade</taxon>
        <taxon>dalbergioids sensu lato</taxon>
        <taxon>Dalbergieae</taxon>
        <taxon>Pterocarpus clade</taxon>
        <taxon>Arachis</taxon>
    </lineage>
</organism>
<dbReference type="Pfam" id="PF01453">
    <property type="entry name" value="B_lectin"/>
    <property type="match status" value="1"/>
</dbReference>
<dbReference type="CDD" id="cd12087">
    <property type="entry name" value="TM_EGFR-like"/>
    <property type="match status" value="1"/>
</dbReference>
<keyword evidence="2" id="KW-1003">Cell membrane</keyword>
<dbReference type="InterPro" id="IPR001480">
    <property type="entry name" value="Bulb-type_lectin_dom"/>
</dbReference>
<evidence type="ECO:0000313" key="25">
    <source>
        <dbReference type="Proteomes" id="UP000515211"/>
    </source>
</evidence>
<dbReference type="GO" id="GO:0005524">
    <property type="term" value="F:ATP binding"/>
    <property type="evidence" value="ECO:0007669"/>
    <property type="project" value="UniProtKB-UniRule"/>
</dbReference>
<evidence type="ECO:0000259" key="24">
    <source>
        <dbReference type="PROSITE" id="PS50948"/>
    </source>
</evidence>
<dbReference type="PROSITE" id="PS50927">
    <property type="entry name" value="BULB_LECTIN"/>
    <property type="match status" value="1"/>
</dbReference>
<dbReference type="Pfam" id="PF00954">
    <property type="entry name" value="S_locus_glycop"/>
    <property type="match status" value="1"/>
</dbReference>
<dbReference type="GO" id="GO:0004674">
    <property type="term" value="F:protein serine/threonine kinase activity"/>
    <property type="evidence" value="ECO:0007669"/>
    <property type="project" value="UniProtKB-KW"/>
</dbReference>
<dbReference type="GeneID" id="107477836"/>
<evidence type="ECO:0000256" key="5">
    <source>
        <dbReference type="ARBA" id="ARBA00022679"/>
    </source>
</evidence>
<comment type="subcellular location">
    <subcellularLocation>
        <location evidence="1">Cell membrane</location>
        <topology evidence="1">Single-pass type I membrane protein</topology>
    </subcellularLocation>
</comment>
<dbReference type="CDD" id="cd14066">
    <property type="entry name" value="STKc_IRAK"/>
    <property type="match status" value="1"/>
</dbReference>
<feature type="binding site" evidence="20">
    <location>
        <position position="535"/>
    </location>
    <ligand>
        <name>ATP</name>
        <dbReference type="ChEBI" id="CHEBI:30616"/>
    </ligand>
</feature>
<evidence type="ECO:0000256" key="3">
    <source>
        <dbReference type="ARBA" id="ARBA00022527"/>
    </source>
</evidence>
<feature type="domain" description="Protein kinase" evidence="22">
    <location>
        <begin position="507"/>
        <end position="783"/>
    </location>
</feature>
<dbReference type="InterPro" id="IPR000719">
    <property type="entry name" value="Prot_kinase_dom"/>
</dbReference>
<keyword evidence="14" id="KW-1015">Disulfide bond</keyword>
<evidence type="ECO:0000256" key="19">
    <source>
        <dbReference type="PIRNR" id="PIRNR000641"/>
    </source>
</evidence>
<dbReference type="Pfam" id="PF08276">
    <property type="entry name" value="PAN_2"/>
    <property type="match status" value="1"/>
</dbReference>
<dbReference type="AlphaFoldDB" id="A0A6P4CM54"/>
<evidence type="ECO:0000256" key="13">
    <source>
        <dbReference type="ARBA" id="ARBA00023136"/>
    </source>
</evidence>
<comment type="catalytic activity">
    <reaction evidence="18 19">
        <text>L-seryl-[protein] + ATP = O-phospho-L-seryl-[protein] + ADP + H(+)</text>
        <dbReference type="Rhea" id="RHEA:17989"/>
        <dbReference type="Rhea" id="RHEA-COMP:9863"/>
        <dbReference type="Rhea" id="RHEA-COMP:11604"/>
        <dbReference type="ChEBI" id="CHEBI:15378"/>
        <dbReference type="ChEBI" id="CHEBI:29999"/>
        <dbReference type="ChEBI" id="CHEBI:30616"/>
        <dbReference type="ChEBI" id="CHEBI:83421"/>
        <dbReference type="ChEBI" id="CHEBI:456216"/>
        <dbReference type="EC" id="2.7.11.1"/>
    </reaction>
</comment>
<dbReference type="PANTHER" id="PTHR47974:SF19">
    <property type="entry name" value="RECEPTOR-LIKE SERINE_THREONINE-PROTEIN KINASE"/>
    <property type="match status" value="1"/>
</dbReference>
<evidence type="ECO:0000256" key="18">
    <source>
        <dbReference type="ARBA" id="ARBA00048679"/>
    </source>
</evidence>
<dbReference type="FunFam" id="2.90.10.10:FF:000002">
    <property type="entry name" value="Serine/threonine-protein kinase"/>
    <property type="match status" value="1"/>
</dbReference>
<feature type="domain" description="Bulb-type lectin" evidence="23">
    <location>
        <begin position="39"/>
        <end position="162"/>
    </location>
</feature>
<dbReference type="Pfam" id="PF00069">
    <property type="entry name" value="Pkinase"/>
    <property type="match status" value="1"/>
</dbReference>
<keyword evidence="16" id="KW-0325">Glycoprotein</keyword>
<evidence type="ECO:0000256" key="6">
    <source>
        <dbReference type="ARBA" id="ARBA00022692"/>
    </source>
</evidence>
<sequence length="825" mass="92102">MVTCDMPYCFNNMMEPCFLLSLFIIICFSFHPYNSHAALISITANQSLSGDQTLVSKDEKFELGFFKSGNTSNYYIGMWYKKRVSQRTYVWVANRDNPVSDKNSAKLTISKGNLVLLDQSQNQVWSTNLNSPNLDSIVAVLLDNGNLILSDRPNPSESNSLWQSFDHPTDTFLPGAKLKLDKKTGKPQYLTSWKNTQDPGTGLFSLELDPKESKAYLILWNKTEEYWTSGPWNGQIFSGVPEMRLNYIYNFSFHDEPDEAYFTYTVYNSSILSRFVMDVSGQIKQLSWLDSTQNWNLFWSEPRTQCEVYSFCGVYGSCTENSMPFCSCLTGYEPGNPSDWYLEDYSSGCKRRTKFQCETANPNGGAKDRFMAFPNMALPSPAQHVSAGDAEECASTCLEDCSCTAYAYGNKGCVIWNGDLLNLQQLSQDDSNGETMFLKLAASEFDDPKSSKRRTIGAVAGAVGGMVIVLALTLFALVRRRRQVQSGTLVEGSLKTFGYRDLQIATMNFSDKLGGGSFGSVFKGTLPDSSVIAVKMLENISQSEKQFRTEVSTIGIVQHINLVRLRGFCSEGTRKLLVYDYMPNGSLDSNLFHEKGFKSKVLEWKERYQIALGTARGLAYLHEKCRDCIIHCDVKPENILLDADFCPKVAHFGLAKLVGREVGQVLTTMRGTRGYLAPEWNSGVPVTAKADVYSYGMMLFEFVSGKRNSDPPEDGQVRFFPAWAAKTASEGGNVLSLLDPKLKGNANIEEVIRVIKIASWCVQDDETHRPSMSQVVHILDGVLDVAFPPVPIFLQAFLENQETTVFFIESGSNQSSHMKSSTTSS</sequence>
<evidence type="ECO:0000256" key="17">
    <source>
        <dbReference type="ARBA" id="ARBA00047899"/>
    </source>
</evidence>
<evidence type="ECO:0000259" key="22">
    <source>
        <dbReference type="PROSITE" id="PS50011"/>
    </source>
</evidence>
<dbReference type="PANTHER" id="PTHR47974">
    <property type="entry name" value="OS07G0415500 PROTEIN"/>
    <property type="match status" value="1"/>
</dbReference>
<dbReference type="CDD" id="cd01098">
    <property type="entry name" value="PAN_AP_plant"/>
    <property type="match status" value="1"/>
</dbReference>
<evidence type="ECO:0000256" key="20">
    <source>
        <dbReference type="PROSITE-ProRule" id="PRU10141"/>
    </source>
</evidence>
<dbReference type="GO" id="GO:0030246">
    <property type="term" value="F:carbohydrate binding"/>
    <property type="evidence" value="ECO:0007669"/>
    <property type="project" value="UniProtKB-KW"/>
</dbReference>
<dbReference type="EC" id="2.7.11.1" evidence="19"/>
<accession>A0A6P4CM54</accession>
<evidence type="ECO:0000256" key="4">
    <source>
        <dbReference type="ARBA" id="ARBA00022553"/>
    </source>
</evidence>
<comment type="similarity">
    <text evidence="19">Belongs to the protein kinase superfamily. Ser/Thr protein kinase family.</text>
</comment>
<feature type="transmembrane region" description="Helical" evidence="21">
    <location>
        <begin position="456"/>
        <end position="478"/>
    </location>
</feature>
<dbReference type="Gene3D" id="3.30.200.20">
    <property type="entry name" value="Phosphorylase Kinase, domain 1"/>
    <property type="match status" value="1"/>
</dbReference>
<dbReference type="InterPro" id="IPR017441">
    <property type="entry name" value="Protein_kinase_ATP_BS"/>
</dbReference>
<evidence type="ECO:0000256" key="8">
    <source>
        <dbReference type="ARBA" id="ARBA00022734"/>
    </source>
</evidence>
<keyword evidence="25" id="KW-1185">Reference proteome</keyword>
<dbReference type="PROSITE" id="PS50011">
    <property type="entry name" value="PROTEIN_KINASE_DOM"/>
    <property type="match status" value="1"/>
</dbReference>
<dbReference type="SMART" id="SM00473">
    <property type="entry name" value="PAN_AP"/>
    <property type="match status" value="1"/>
</dbReference>
<reference evidence="25" key="1">
    <citation type="journal article" date="2016" name="Nat. Genet.">
        <title>The genome sequences of Arachis duranensis and Arachis ipaensis, the diploid ancestors of cultivated peanut.</title>
        <authorList>
            <person name="Bertioli D.J."/>
            <person name="Cannon S.B."/>
            <person name="Froenicke L."/>
            <person name="Huang G."/>
            <person name="Farmer A.D."/>
            <person name="Cannon E.K."/>
            <person name="Liu X."/>
            <person name="Gao D."/>
            <person name="Clevenger J."/>
            <person name="Dash S."/>
            <person name="Ren L."/>
            <person name="Moretzsohn M.C."/>
            <person name="Shirasawa K."/>
            <person name="Huang W."/>
            <person name="Vidigal B."/>
            <person name="Abernathy B."/>
            <person name="Chu Y."/>
            <person name="Niederhuth C.E."/>
            <person name="Umale P."/>
            <person name="Araujo A.C."/>
            <person name="Kozik A."/>
            <person name="Kim K.D."/>
            <person name="Burow M.D."/>
            <person name="Varshney R.K."/>
            <person name="Wang X."/>
            <person name="Zhang X."/>
            <person name="Barkley N."/>
            <person name="Guimaraes P.M."/>
            <person name="Isobe S."/>
            <person name="Guo B."/>
            <person name="Liao B."/>
            <person name="Stalker H.T."/>
            <person name="Schmitz R.J."/>
            <person name="Scheffler B.E."/>
            <person name="Leal-Bertioli S.C."/>
            <person name="Xun X."/>
            <person name="Jackson S.A."/>
            <person name="Michelmore R."/>
            <person name="Ozias-Akins P."/>
        </authorList>
    </citation>
    <scope>NUCLEOTIDE SEQUENCE [LARGE SCALE GENOMIC DNA]</scope>
    <source>
        <strain evidence="25">cv. V14167</strain>
    </source>
</reference>
<evidence type="ECO:0000313" key="26">
    <source>
        <dbReference type="RefSeq" id="XP_015953397.1"/>
    </source>
</evidence>
<dbReference type="InterPro" id="IPR000858">
    <property type="entry name" value="S_locus_glycoprot_dom"/>
</dbReference>
<keyword evidence="8" id="KW-0430">Lectin</keyword>
<keyword evidence="12 21" id="KW-1133">Transmembrane helix</keyword>